<evidence type="ECO:0000256" key="2">
    <source>
        <dbReference type="SAM" id="SignalP"/>
    </source>
</evidence>
<sequence length="1523" mass="176639">MILLLILSQIRGILMGFTSCEVNQDHPEIIYPSNSNSFTQSLDNYFHGQGLTYQIDGIQFGVQNSTTSSQSTANQSFPENTIFIDDAAQFNWSNPNYQQDLFAALVIENNEYYVYETSLKQKQPTWNKLTYSFSNTQTAICTNVAYIFDSDIIVSCVTRKQGFQIFYYFQRIVIKKIFTKYLPGVLIQSPYEYVLGNQLEFSYLQILNNQEKEFYAIVVHANYFNPETIVHIFKVEFQRSFKKPKMSVLHSNHHDKAAYGAYVADIDKIYLLFFDALVVHDFTKKIHKNIMTVVDQAQGMGAYRELYTNGEYNLFITVVTKKGLLFYSTSNLQSIQKPQLPSDFDTNKKLSVKVSLLYSIITNSASFVIYENRYLLTQEKIQYGFLQYTQLPALLSIFYGFGSKFVVYQPKQVTFFQIQIPYLYSKKTFTQNYNVLNQISIQATSYDGKQCVCTFNYELLNVNEMFNFVALTKNQTFSEPILLFNSQSKLLPLGNQFFGSNLQYKIEVQQKLEKEFNLTEILQPNTTLLYINQVDILVNKYVVAFTYTYQVDEDTYIVFTQLTTNYNNIQIEKCKFLACQKLEAIILDDCFTTVAGIAAFKADIILYIAVATQKEIFIFDYNYNKMHEEFKRSKKVSNIAKEIPPQIIIQSINFVQEALIILTNTPNSIICLDTLLIHQYTIAGYGQNPRQVFTNPYIFNDTYFVDNQFELLMIQNYKNNFDIQEETQKRYVYSIFVSFNYPNSYKQQQINIGIVRQGIYLIQTSTKNQTLIQNVYFYPYEYLYYDTLFTQTAQFQMINLTSFNISLQQPFVSGISNNDKFYVIVFNTQTTQYQLVILQPSISEYSQIYSILNLAQLPTNLNIITINREHNQVHDSELNFNYDLLFLTSNISQTIEQIQVFKEATLLYTPNIQQNRVATFEVTVIAQNNFNVNLPTVASFTRQIKSTRQEIGIIERENQAFSPINTLGCIFYLNINPADYFFGYVTNYTSINKIGYKYELDQEDIFIDCLQKDKKDQVINNSIVQPIIRQQANFSLVYTSVTSGIIAGQDTVQTFIQSGRAMYILFEMEALYLYTIPAFIDANCIFSFVTYDPGYLITVCSNMDDTYFYYYNGTNNQNRTMLGFSAYNLLNNQSYPNLISAQFQLNFLALQYNEFVLTVKVNATNETLELLNPNQYNFNYPFKSYSLFVVDAQELERQNYTRDKSASNKQNASQFLAKMDAGIIVLYQNSILQFFYKQISQFGAYQQILPNGIEILSVNSISIGWITNTYLSTPFLISTTYASYLFQVTLPILQRSGQPNIDLIYKLISFAKYKTLGIYCGGNAIVGFFYTDSNEKGYPEYVFGLYGIPTLKDFTQDLTLKVTFNPDKVYQHVGSSVGFVGIQNLTNYTISNPIITNNQTILYQVNQTQFQYLFVSNLIKITVNQVECINTQTIKYSLGITQIELIAYNNFTSDFSRNSFMITNYYPDYTFWDTEKRRRNFWWQFGVGAIMFFIIIGVLTFLCVNSNKIVVYQERILQSEIEQ</sequence>
<evidence type="ECO:0008006" key="5">
    <source>
        <dbReference type="Google" id="ProtNLM"/>
    </source>
</evidence>
<feature type="transmembrane region" description="Helical" evidence="1">
    <location>
        <begin position="1481"/>
        <end position="1504"/>
    </location>
</feature>
<proteinExistence type="predicted"/>
<dbReference type="Proteomes" id="UP000692954">
    <property type="component" value="Unassembled WGS sequence"/>
</dbReference>
<evidence type="ECO:0000256" key="1">
    <source>
        <dbReference type="SAM" id="Phobius"/>
    </source>
</evidence>
<reference evidence="3" key="1">
    <citation type="submission" date="2021-01" db="EMBL/GenBank/DDBJ databases">
        <authorList>
            <consortium name="Genoscope - CEA"/>
            <person name="William W."/>
        </authorList>
    </citation>
    <scope>NUCLEOTIDE SEQUENCE</scope>
</reference>
<name>A0A8S1KN03_9CILI</name>
<dbReference type="OrthoDB" id="296873at2759"/>
<protein>
    <recommendedName>
        <fullName evidence="5">Transmembrane protein</fullName>
    </recommendedName>
</protein>
<feature type="chain" id="PRO_5035727908" description="Transmembrane protein" evidence="2">
    <location>
        <begin position="17"/>
        <end position="1523"/>
    </location>
</feature>
<dbReference type="EMBL" id="CAJJDN010000009">
    <property type="protein sequence ID" value="CAD8055125.1"/>
    <property type="molecule type" value="Genomic_DNA"/>
</dbReference>
<feature type="signal peptide" evidence="2">
    <location>
        <begin position="1"/>
        <end position="16"/>
    </location>
</feature>
<keyword evidence="1" id="KW-0812">Transmembrane</keyword>
<keyword evidence="4" id="KW-1185">Reference proteome</keyword>
<gene>
    <name evidence="3" type="ORF">PSON_ATCC_30995.1.T0090084</name>
</gene>
<evidence type="ECO:0000313" key="4">
    <source>
        <dbReference type="Proteomes" id="UP000692954"/>
    </source>
</evidence>
<keyword evidence="1" id="KW-1133">Transmembrane helix</keyword>
<organism evidence="3 4">
    <name type="scientific">Paramecium sonneborni</name>
    <dbReference type="NCBI Taxonomy" id="65129"/>
    <lineage>
        <taxon>Eukaryota</taxon>
        <taxon>Sar</taxon>
        <taxon>Alveolata</taxon>
        <taxon>Ciliophora</taxon>
        <taxon>Intramacronucleata</taxon>
        <taxon>Oligohymenophorea</taxon>
        <taxon>Peniculida</taxon>
        <taxon>Parameciidae</taxon>
        <taxon>Paramecium</taxon>
    </lineage>
</organism>
<keyword evidence="1" id="KW-0472">Membrane</keyword>
<comment type="caution">
    <text evidence="3">The sequence shown here is derived from an EMBL/GenBank/DDBJ whole genome shotgun (WGS) entry which is preliminary data.</text>
</comment>
<evidence type="ECO:0000313" key="3">
    <source>
        <dbReference type="EMBL" id="CAD8055125.1"/>
    </source>
</evidence>
<keyword evidence="2" id="KW-0732">Signal</keyword>
<accession>A0A8S1KN03</accession>